<comment type="caution">
    <text evidence="1">The sequence shown here is derived from an EMBL/GenBank/DDBJ whole genome shotgun (WGS) entry which is preliminary data.</text>
</comment>
<reference evidence="1 2" key="1">
    <citation type="journal article" date="2019" name="Mol. Ecol. Resour.">
        <title>Improving Illumina assemblies with Hi-C and long reads: an example with the North African dromedary.</title>
        <authorList>
            <person name="Elbers J.P."/>
            <person name="Rogers M.F."/>
            <person name="Perelman P.L."/>
            <person name="Proskuryakova A.A."/>
            <person name="Serdyukova N.A."/>
            <person name="Johnson W.E."/>
            <person name="Horin P."/>
            <person name="Corander J."/>
            <person name="Murphy D."/>
            <person name="Burger P.A."/>
        </authorList>
    </citation>
    <scope>NUCLEOTIDE SEQUENCE [LARGE SCALE GENOMIC DNA]</scope>
    <source>
        <strain evidence="1">Drom800</strain>
        <tissue evidence="1">Blood</tissue>
    </source>
</reference>
<dbReference type="Proteomes" id="UP000299084">
    <property type="component" value="Unassembled WGS sequence"/>
</dbReference>
<sequence length="42" mass="4571">MLLALKTEEDTSKSMGSPLELSEGTLLCQLLDFSPGRPISDF</sequence>
<name>A0A5N4E634_CAMDR</name>
<dbReference type="AlphaFoldDB" id="A0A5N4E634"/>
<dbReference type="EMBL" id="JWIN03000005">
    <property type="protein sequence ID" value="KAB1278862.1"/>
    <property type="molecule type" value="Genomic_DNA"/>
</dbReference>
<proteinExistence type="predicted"/>
<evidence type="ECO:0000313" key="2">
    <source>
        <dbReference type="Proteomes" id="UP000299084"/>
    </source>
</evidence>
<gene>
    <name evidence="1" type="ORF">Cadr_000007478</name>
</gene>
<evidence type="ECO:0000313" key="1">
    <source>
        <dbReference type="EMBL" id="KAB1278862.1"/>
    </source>
</evidence>
<protein>
    <submittedName>
        <fullName evidence="1">Uncharacterized protein</fullName>
    </submittedName>
</protein>
<accession>A0A5N4E634</accession>
<keyword evidence="2" id="KW-1185">Reference proteome</keyword>
<organism evidence="1 2">
    <name type="scientific">Camelus dromedarius</name>
    <name type="common">Dromedary</name>
    <name type="synonym">Arabian camel</name>
    <dbReference type="NCBI Taxonomy" id="9838"/>
    <lineage>
        <taxon>Eukaryota</taxon>
        <taxon>Metazoa</taxon>
        <taxon>Chordata</taxon>
        <taxon>Craniata</taxon>
        <taxon>Vertebrata</taxon>
        <taxon>Euteleostomi</taxon>
        <taxon>Mammalia</taxon>
        <taxon>Eutheria</taxon>
        <taxon>Laurasiatheria</taxon>
        <taxon>Artiodactyla</taxon>
        <taxon>Tylopoda</taxon>
        <taxon>Camelidae</taxon>
        <taxon>Camelus</taxon>
    </lineage>
</organism>